<dbReference type="AlphaFoldDB" id="A0A845V034"/>
<keyword evidence="3" id="KW-1185">Reference proteome</keyword>
<feature type="transmembrane region" description="Helical" evidence="1">
    <location>
        <begin position="82"/>
        <end position="109"/>
    </location>
</feature>
<organism evidence="2 3">
    <name type="scientific">Wenzhouxiangella limi</name>
    <dbReference type="NCBI Taxonomy" id="2707351"/>
    <lineage>
        <taxon>Bacteria</taxon>
        <taxon>Pseudomonadati</taxon>
        <taxon>Pseudomonadota</taxon>
        <taxon>Gammaproteobacteria</taxon>
        <taxon>Chromatiales</taxon>
        <taxon>Wenzhouxiangellaceae</taxon>
        <taxon>Wenzhouxiangella</taxon>
    </lineage>
</organism>
<keyword evidence="1" id="KW-0812">Transmembrane</keyword>
<accession>A0A845V034</accession>
<reference evidence="2 3" key="1">
    <citation type="submission" date="2020-02" db="EMBL/GenBank/DDBJ databases">
        <authorList>
            <person name="Zhang X.-Y."/>
        </authorList>
    </citation>
    <scope>NUCLEOTIDE SEQUENCE [LARGE SCALE GENOMIC DNA]</scope>
    <source>
        <strain evidence="2 3">C33</strain>
    </source>
</reference>
<protein>
    <submittedName>
        <fullName evidence="2">DUF456 domain-containing protein</fullName>
    </submittedName>
</protein>
<proteinExistence type="predicted"/>
<feature type="transmembrane region" description="Helical" evidence="1">
    <location>
        <begin position="52"/>
        <end position="70"/>
    </location>
</feature>
<feature type="transmembrane region" description="Helical" evidence="1">
    <location>
        <begin position="129"/>
        <end position="158"/>
    </location>
</feature>
<comment type="caution">
    <text evidence="2">The sequence shown here is derived from an EMBL/GenBank/DDBJ whole genome shotgun (WGS) entry which is preliminary data.</text>
</comment>
<gene>
    <name evidence="2" type="ORF">G3I74_10115</name>
</gene>
<feature type="transmembrane region" description="Helical" evidence="1">
    <location>
        <begin position="7"/>
        <end position="40"/>
    </location>
</feature>
<dbReference type="PANTHER" id="PTHR39165:SF1">
    <property type="entry name" value="DUF456 DOMAIN-CONTAINING PROTEIN"/>
    <property type="match status" value="1"/>
</dbReference>
<name>A0A845V034_9GAMM</name>
<dbReference type="Pfam" id="PF04306">
    <property type="entry name" value="DUF456"/>
    <property type="match status" value="1"/>
</dbReference>
<evidence type="ECO:0000313" key="2">
    <source>
        <dbReference type="EMBL" id="NDY96084.1"/>
    </source>
</evidence>
<sequence>MKIPGWIVAVLLVVIGLAGTVLPALPGVPIILLGLLLMAWMDGFIAVSVTTMLWLSVLAVLSVVIDFLATAEGARRFGAGRLAILGATVGLLVGLFFGLAGILFGPFIGAVAGHLLGKANLDDSMRAGVGASIGVVIGTAAKVVIGAVMLVWFALAWWL</sequence>
<dbReference type="EMBL" id="JAAGSC010000041">
    <property type="protein sequence ID" value="NDY96084.1"/>
    <property type="molecule type" value="Genomic_DNA"/>
</dbReference>
<keyword evidence="1" id="KW-1133">Transmembrane helix</keyword>
<evidence type="ECO:0000313" key="3">
    <source>
        <dbReference type="Proteomes" id="UP000484885"/>
    </source>
</evidence>
<evidence type="ECO:0000256" key="1">
    <source>
        <dbReference type="SAM" id="Phobius"/>
    </source>
</evidence>
<dbReference type="Proteomes" id="UP000484885">
    <property type="component" value="Unassembled WGS sequence"/>
</dbReference>
<dbReference type="InterPro" id="IPR007403">
    <property type="entry name" value="DUF456"/>
</dbReference>
<keyword evidence="1" id="KW-0472">Membrane</keyword>
<dbReference type="PANTHER" id="PTHR39165">
    <property type="entry name" value="IG HYPOTHETICAL 17883"/>
    <property type="match status" value="1"/>
</dbReference>